<proteinExistence type="predicted"/>
<keyword evidence="2" id="KW-1185">Reference proteome</keyword>
<sequence length="310" mass="32415">MGFDDAKAPEGNELLEEGVDHRDTYYQEDVSFLRNVGIPTGQRDGQDPNAGIFAGTPFGDFFEGGHKVVAGATGEPGKSYEGAMQVWASISAAQDAFAIAGDIAKGIPLAKFDPFNFLGSMLMGWMLEHVEPMRKALDSLAGSKDMVDAYSASWQATSTKLAEVADGWKKEITDGTAGWVGATADAYRVKADAVIAQIVGQAALADLLARVNEKMAKIVEGVRGIITEVLNSLAGMLVEIAAILIASAGTASPALIARAVFGISTATMTVSQMLMKMASSLISLGALVRNLTQIVVAVVGIENELAEAGV</sequence>
<evidence type="ECO:0000313" key="1">
    <source>
        <dbReference type="EMBL" id="SNY75867.1"/>
    </source>
</evidence>
<evidence type="ECO:0008006" key="3">
    <source>
        <dbReference type="Google" id="ProtNLM"/>
    </source>
</evidence>
<accession>A0A285KVJ3</accession>
<dbReference type="Gene3D" id="1.20.1260.20">
    <property type="entry name" value="PPE superfamily"/>
    <property type="match status" value="1"/>
</dbReference>
<dbReference type="OrthoDB" id="5069709at2"/>
<dbReference type="STRING" id="1379680.GCA_001612615_00426"/>
<protein>
    <recommendedName>
        <fullName evidence="3">Proteins of 100 residues with WXG</fullName>
    </recommendedName>
</protein>
<dbReference type="Proteomes" id="UP000219565">
    <property type="component" value="Unassembled WGS sequence"/>
</dbReference>
<dbReference type="InterPro" id="IPR038332">
    <property type="entry name" value="PPE_sf"/>
</dbReference>
<dbReference type="EMBL" id="OBEG01000001">
    <property type="protein sequence ID" value="SNY75867.1"/>
    <property type="molecule type" value="Genomic_DNA"/>
</dbReference>
<reference evidence="1 2" key="1">
    <citation type="submission" date="2017-09" db="EMBL/GenBank/DDBJ databases">
        <authorList>
            <person name="Ehlers B."/>
            <person name="Leendertz F.H."/>
        </authorList>
    </citation>
    <scope>NUCLEOTIDE SEQUENCE [LARGE SCALE GENOMIC DNA]</scope>
    <source>
        <strain evidence="1 2">DSM 45537</strain>
    </source>
</reference>
<dbReference type="RefSeq" id="WP_097243536.1">
    <property type="nucleotide sequence ID" value="NZ_OBEG01000001.1"/>
</dbReference>
<evidence type="ECO:0000313" key="2">
    <source>
        <dbReference type="Proteomes" id="UP000219565"/>
    </source>
</evidence>
<organism evidence="1 2">
    <name type="scientific">Nocardia amikacinitolerans</name>
    <dbReference type="NCBI Taxonomy" id="756689"/>
    <lineage>
        <taxon>Bacteria</taxon>
        <taxon>Bacillati</taxon>
        <taxon>Actinomycetota</taxon>
        <taxon>Actinomycetes</taxon>
        <taxon>Mycobacteriales</taxon>
        <taxon>Nocardiaceae</taxon>
        <taxon>Nocardia</taxon>
    </lineage>
</organism>
<gene>
    <name evidence="1" type="ORF">SAMN04244553_0599</name>
</gene>
<dbReference type="AlphaFoldDB" id="A0A285KVJ3"/>
<name>A0A285KVJ3_9NOCA</name>